<dbReference type="Proteomes" id="UP000752647">
    <property type="component" value="Unassembled WGS sequence"/>
</dbReference>
<organism evidence="4 5">
    <name type="scientific">Leuconostoc gasicomitatum</name>
    <dbReference type="NCBI Taxonomy" id="115778"/>
    <lineage>
        <taxon>Bacteria</taxon>
        <taxon>Bacillati</taxon>
        <taxon>Bacillota</taxon>
        <taxon>Bacilli</taxon>
        <taxon>Lactobacillales</taxon>
        <taxon>Lactobacillaceae</taxon>
        <taxon>Leuconostoc</taxon>
        <taxon>Leuconostoc gelidum group</taxon>
    </lineage>
</organism>
<dbReference type="PANTHER" id="PTHR41259">
    <property type="entry name" value="DOUBLE-STRAND BREAK REPAIR RAD50 ATPASE, PUTATIVE-RELATED"/>
    <property type="match status" value="1"/>
</dbReference>
<evidence type="ECO:0000256" key="2">
    <source>
        <dbReference type="SAM" id="Phobius"/>
    </source>
</evidence>
<dbReference type="RefSeq" id="WP_224133410.1">
    <property type="nucleotide sequence ID" value="NZ_CBCPIF010000001.1"/>
</dbReference>
<feature type="transmembrane region" description="Helical" evidence="2">
    <location>
        <begin position="373"/>
        <end position="406"/>
    </location>
</feature>
<keyword evidence="2" id="KW-1133">Transmembrane helix</keyword>
<evidence type="ECO:0000256" key="1">
    <source>
        <dbReference type="SAM" id="Coils"/>
    </source>
</evidence>
<evidence type="ECO:0000313" key="5">
    <source>
        <dbReference type="Proteomes" id="UP000752647"/>
    </source>
</evidence>
<feature type="transmembrane region" description="Helical" evidence="2">
    <location>
        <begin position="722"/>
        <end position="742"/>
    </location>
</feature>
<sequence length="788" mass="90586">MKIKQIDISGFGRWSQKKFDFVNDLQVVAGQNESGKSTLRAFIVGILFGFPSKKSSINVYDPKDGSQYGGSLIADFNNIVVKITRLGRIKSELTITYLSNQLTIVDPEKWLTDQLAPLNRDIFNNIFNFSQQDLSKISQLKAIDLQKLLLNIGAVGSSGWLEVSADIEKHADKQFAQRATGKRPLNIAAKQYEAHSHLLLSKNEEMVAYVAEKENIERQTQILSQNYEEVRKLTHRVQISQTVMQKYQLYQSAQLLKKNMTVSVPPVTDTDIAAFQRLKIGIDMHQNKISELNTLIKKMPQTTDSVEKYDATSELAKIQIAERHLQELINQKSSIMADEKHLRDRFSNKKVPELLSSTEQKILTNKNKSIITLLVGIFIGIVAFFTIKPIVVVALLIIVYGCYLFYTRRKFLNKIQKRYNMMSIADIELMQSNIKQFSDWQHQLVAIDADILEKQNKIMAQLLPIADHFQVQLNDDVFEAVIIELMHINDQQHMQSQNNAVMIAQKNQQVLTEIKQHQEQLAQQLSDQQNILQKYHVLNEQELLTLKQNYVDQIRSKQRYDDIMQQIEPETMNKLQEVTDEKELKQQLILLQHQLEQKQRIGLSLQAQLSDMQAQQKQRTSDDQFLTLQQNLADEQTSLIDQFGDFIAKKMVVKWIDQALQLATQNRFPKMQHIATDYFKRLTGGKYVAIQFVKDDLNLISSAGQKYRVIELSTGAQEQLYVALRLALSIVIADIIAVPLLIDDGFVNFDSIRKQTMIDILQEIAEKQQIFYFTTSLSHKAKINVINL</sequence>
<protein>
    <submittedName>
        <fullName evidence="4">AAA family ATPase</fullName>
    </submittedName>
</protein>
<dbReference type="InterPro" id="IPR038734">
    <property type="entry name" value="YhaN_AAA"/>
</dbReference>
<comment type="caution">
    <text evidence="4">The sequence shown here is derived from an EMBL/GenBank/DDBJ whole genome shotgun (WGS) entry which is preliminary data.</text>
</comment>
<keyword evidence="2" id="KW-0472">Membrane</keyword>
<feature type="coiled-coil region" evidence="1">
    <location>
        <begin position="199"/>
        <end position="233"/>
    </location>
</feature>
<dbReference type="Pfam" id="PF13514">
    <property type="entry name" value="AAA_27"/>
    <property type="match status" value="1"/>
</dbReference>
<evidence type="ECO:0000259" key="3">
    <source>
        <dbReference type="Pfam" id="PF13514"/>
    </source>
</evidence>
<proteinExistence type="predicted"/>
<dbReference type="Gene3D" id="3.40.50.300">
    <property type="entry name" value="P-loop containing nucleotide triphosphate hydrolases"/>
    <property type="match status" value="2"/>
</dbReference>
<keyword evidence="2" id="KW-0812">Transmembrane</keyword>
<feature type="domain" description="YhaN AAA" evidence="3">
    <location>
        <begin position="1"/>
        <end position="196"/>
    </location>
</feature>
<accession>A0A9Q3SUN3</accession>
<keyword evidence="1" id="KW-0175">Coiled coil</keyword>
<evidence type="ECO:0000313" key="4">
    <source>
        <dbReference type="EMBL" id="MBZ5962036.1"/>
    </source>
</evidence>
<reference evidence="4" key="1">
    <citation type="submission" date="2021-05" db="EMBL/GenBank/DDBJ databases">
        <title>Pangenome of Leuconostoc gelidum warrants species status for Leuconostoc gelidum subsp. gasicomitatum.</title>
        <authorList>
            <person name="Johansson P."/>
            <person name="Sade E."/>
            <person name="Hultman J."/>
            <person name="Auvinen P."/>
            <person name="Bjorkroth J."/>
        </authorList>
    </citation>
    <scope>NUCLEOTIDE SEQUENCE</scope>
    <source>
        <strain evidence="4">A.21.4</strain>
    </source>
</reference>
<dbReference type="PANTHER" id="PTHR41259:SF1">
    <property type="entry name" value="DOUBLE-STRAND BREAK REPAIR RAD50 ATPASE, PUTATIVE-RELATED"/>
    <property type="match status" value="1"/>
</dbReference>
<name>A0A9Q3SUN3_9LACO</name>
<dbReference type="AlphaFoldDB" id="A0A9Q3SUN3"/>
<dbReference type="InterPro" id="IPR027417">
    <property type="entry name" value="P-loop_NTPase"/>
</dbReference>
<dbReference type="EMBL" id="JAHBFI010000005">
    <property type="protein sequence ID" value="MBZ5962036.1"/>
    <property type="molecule type" value="Genomic_DNA"/>
</dbReference>
<dbReference type="SUPFAM" id="SSF52540">
    <property type="entry name" value="P-loop containing nucleoside triphosphate hydrolases"/>
    <property type="match status" value="1"/>
</dbReference>
<gene>
    <name evidence="4" type="ORF">KIJ12_02495</name>
</gene>